<organism evidence="2 3">
    <name type="scientific">Pleurodeles waltl</name>
    <name type="common">Iberian ribbed newt</name>
    <dbReference type="NCBI Taxonomy" id="8319"/>
    <lineage>
        <taxon>Eukaryota</taxon>
        <taxon>Metazoa</taxon>
        <taxon>Chordata</taxon>
        <taxon>Craniata</taxon>
        <taxon>Vertebrata</taxon>
        <taxon>Euteleostomi</taxon>
        <taxon>Amphibia</taxon>
        <taxon>Batrachia</taxon>
        <taxon>Caudata</taxon>
        <taxon>Salamandroidea</taxon>
        <taxon>Salamandridae</taxon>
        <taxon>Pleurodelinae</taxon>
        <taxon>Pleurodeles</taxon>
    </lineage>
</organism>
<comment type="caution">
    <text evidence="2">The sequence shown here is derived from an EMBL/GenBank/DDBJ whole genome shotgun (WGS) entry which is preliminary data.</text>
</comment>
<sequence>MHSLPETTHSLPCNEKIAHSRTGTTQPAFPSEDRRSACVATGNLTHSLTRLTHSRAVMMQPGFLSEESTQCLPCERTIDSTPTRSTQRL</sequence>
<accession>A0AAV7MSV3</accession>
<feature type="region of interest" description="Disordered" evidence="1">
    <location>
        <begin position="1"/>
        <end position="31"/>
    </location>
</feature>
<name>A0AAV7MSV3_PLEWA</name>
<protein>
    <submittedName>
        <fullName evidence="2">Uncharacterized protein</fullName>
    </submittedName>
</protein>
<dbReference type="EMBL" id="JANPWB010000013">
    <property type="protein sequence ID" value="KAJ1106259.1"/>
    <property type="molecule type" value="Genomic_DNA"/>
</dbReference>
<gene>
    <name evidence="2" type="ORF">NDU88_003662</name>
</gene>
<evidence type="ECO:0000313" key="2">
    <source>
        <dbReference type="EMBL" id="KAJ1106259.1"/>
    </source>
</evidence>
<evidence type="ECO:0000313" key="3">
    <source>
        <dbReference type="Proteomes" id="UP001066276"/>
    </source>
</evidence>
<reference evidence="2" key="1">
    <citation type="journal article" date="2022" name="bioRxiv">
        <title>Sequencing and chromosome-scale assembly of the giantPleurodeles waltlgenome.</title>
        <authorList>
            <person name="Brown T."/>
            <person name="Elewa A."/>
            <person name="Iarovenko S."/>
            <person name="Subramanian E."/>
            <person name="Araus A.J."/>
            <person name="Petzold A."/>
            <person name="Susuki M."/>
            <person name="Suzuki K.-i.T."/>
            <person name="Hayashi T."/>
            <person name="Toyoda A."/>
            <person name="Oliveira C."/>
            <person name="Osipova E."/>
            <person name="Leigh N.D."/>
            <person name="Simon A."/>
            <person name="Yun M.H."/>
        </authorList>
    </citation>
    <scope>NUCLEOTIDE SEQUENCE</scope>
    <source>
        <strain evidence="2">20211129_DDA</strain>
        <tissue evidence="2">Liver</tissue>
    </source>
</reference>
<evidence type="ECO:0000256" key="1">
    <source>
        <dbReference type="SAM" id="MobiDB-lite"/>
    </source>
</evidence>
<dbReference type="Proteomes" id="UP001066276">
    <property type="component" value="Chromosome 9"/>
</dbReference>
<keyword evidence="3" id="KW-1185">Reference proteome</keyword>
<feature type="compositionally biased region" description="Polar residues" evidence="1">
    <location>
        <begin position="1"/>
        <end position="11"/>
    </location>
</feature>
<dbReference type="AlphaFoldDB" id="A0AAV7MSV3"/>
<proteinExistence type="predicted"/>